<dbReference type="PANTHER" id="PTHR45614:SF51">
    <property type="entry name" value="MYB-LIKE DNA-BINDING PROTEIN BAS1"/>
    <property type="match status" value="1"/>
</dbReference>
<gene>
    <name evidence="4" type="ORF">BGW38_001828</name>
</gene>
<dbReference type="PROSITE" id="PS50090">
    <property type="entry name" value="MYB_LIKE"/>
    <property type="match status" value="2"/>
</dbReference>
<name>A0A9P6KIW1_9FUNG</name>
<keyword evidence="5" id="KW-1185">Reference proteome</keyword>
<feature type="compositionally biased region" description="Basic and acidic residues" evidence="1">
    <location>
        <begin position="350"/>
        <end position="363"/>
    </location>
</feature>
<dbReference type="SUPFAM" id="SSF46689">
    <property type="entry name" value="Homeodomain-like"/>
    <property type="match status" value="2"/>
</dbReference>
<dbReference type="OrthoDB" id="2143914at2759"/>
<evidence type="ECO:0000313" key="5">
    <source>
        <dbReference type="Proteomes" id="UP000780801"/>
    </source>
</evidence>
<feature type="region of interest" description="Disordered" evidence="1">
    <location>
        <begin position="276"/>
        <end position="297"/>
    </location>
</feature>
<feature type="domain" description="Myb-like" evidence="2">
    <location>
        <begin position="181"/>
        <end position="239"/>
    </location>
</feature>
<dbReference type="AlphaFoldDB" id="A0A9P6KIW1"/>
<reference evidence="4" key="1">
    <citation type="journal article" date="2020" name="Fungal Divers.">
        <title>Resolving the Mortierellaceae phylogeny through synthesis of multi-gene phylogenetics and phylogenomics.</title>
        <authorList>
            <person name="Vandepol N."/>
            <person name="Liber J."/>
            <person name="Desiro A."/>
            <person name="Na H."/>
            <person name="Kennedy M."/>
            <person name="Barry K."/>
            <person name="Grigoriev I.V."/>
            <person name="Miller A.N."/>
            <person name="O'Donnell K."/>
            <person name="Stajich J.E."/>
            <person name="Bonito G."/>
        </authorList>
    </citation>
    <scope>NUCLEOTIDE SEQUENCE</scope>
    <source>
        <strain evidence="4">KOD1015</strain>
    </source>
</reference>
<evidence type="ECO:0000259" key="3">
    <source>
        <dbReference type="PROSITE" id="PS51294"/>
    </source>
</evidence>
<dbReference type="CDD" id="cd00167">
    <property type="entry name" value="SANT"/>
    <property type="match status" value="1"/>
</dbReference>
<proteinExistence type="predicted"/>
<dbReference type="Pfam" id="PF13921">
    <property type="entry name" value="Myb_DNA-bind_6"/>
    <property type="match status" value="1"/>
</dbReference>
<organism evidence="4 5">
    <name type="scientific">Lunasporangiospora selenospora</name>
    <dbReference type="NCBI Taxonomy" id="979761"/>
    <lineage>
        <taxon>Eukaryota</taxon>
        <taxon>Fungi</taxon>
        <taxon>Fungi incertae sedis</taxon>
        <taxon>Mucoromycota</taxon>
        <taxon>Mortierellomycotina</taxon>
        <taxon>Mortierellomycetes</taxon>
        <taxon>Mortierellales</taxon>
        <taxon>Mortierellaceae</taxon>
        <taxon>Lunasporangiospora</taxon>
    </lineage>
</organism>
<dbReference type="InterPro" id="IPR050560">
    <property type="entry name" value="MYB_TF"/>
</dbReference>
<evidence type="ECO:0000259" key="2">
    <source>
        <dbReference type="PROSITE" id="PS50090"/>
    </source>
</evidence>
<dbReference type="GO" id="GO:0005634">
    <property type="term" value="C:nucleus"/>
    <property type="evidence" value="ECO:0007669"/>
    <property type="project" value="TreeGrafter"/>
</dbReference>
<dbReference type="PROSITE" id="PS51294">
    <property type="entry name" value="HTH_MYB"/>
    <property type="match status" value="1"/>
</dbReference>
<dbReference type="EMBL" id="JAABOA010000016">
    <property type="protein sequence ID" value="KAF9586583.1"/>
    <property type="molecule type" value="Genomic_DNA"/>
</dbReference>
<sequence>MLALKRGFIGFFHQTRTSQKIFGHHGLPALSCRFHGGSAGCDQKRTGSTPDQFRSLSISDKEAQKLNTLVQQTTRKFCAPSICRNWNSWTKEEDEIIYEAIENRQSTFEILKLFSDRTVQSIDIRMSLAKRAQRPDGTIENVFPINKYKAYERNQDGSMKKLKGKVQISQMKRFKAAYPYRRRPWTDEEDSLLIDLVRKYAGRPGMWTLAAEATVDGIDGARVLDRTSGSCRSRWETLIESTQGSKGLWTPEESDKLVKAVKKQLPRAIAKDLFAKDRKQKKHPVEQEATDSSPSETSQKEVVVVDVAWSAMLEVIDWDDVATAVGTRNIRQCKRRFRRRYFSSPNRSHWSPEELDRFKEAVK</sequence>
<evidence type="ECO:0000313" key="4">
    <source>
        <dbReference type="EMBL" id="KAF9586583.1"/>
    </source>
</evidence>
<feature type="domain" description="HTH myb-type" evidence="3">
    <location>
        <begin position="181"/>
        <end position="243"/>
    </location>
</feature>
<dbReference type="Proteomes" id="UP000780801">
    <property type="component" value="Unassembled WGS sequence"/>
</dbReference>
<evidence type="ECO:0008006" key="6">
    <source>
        <dbReference type="Google" id="ProtNLM"/>
    </source>
</evidence>
<feature type="region of interest" description="Disordered" evidence="1">
    <location>
        <begin position="344"/>
        <end position="363"/>
    </location>
</feature>
<feature type="domain" description="Myb-like" evidence="2">
    <location>
        <begin position="241"/>
        <end position="341"/>
    </location>
</feature>
<dbReference type="SMART" id="SM00717">
    <property type="entry name" value="SANT"/>
    <property type="match status" value="2"/>
</dbReference>
<dbReference type="GO" id="GO:0000981">
    <property type="term" value="F:DNA-binding transcription factor activity, RNA polymerase II-specific"/>
    <property type="evidence" value="ECO:0007669"/>
    <property type="project" value="TreeGrafter"/>
</dbReference>
<dbReference type="InterPro" id="IPR009057">
    <property type="entry name" value="Homeodomain-like_sf"/>
</dbReference>
<evidence type="ECO:0000256" key="1">
    <source>
        <dbReference type="SAM" id="MobiDB-lite"/>
    </source>
</evidence>
<feature type="non-terminal residue" evidence="4">
    <location>
        <position position="363"/>
    </location>
</feature>
<dbReference type="GO" id="GO:0000978">
    <property type="term" value="F:RNA polymerase II cis-regulatory region sequence-specific DNA binding"/>
    <property type="evidence" value="ECO:0007669"/>
    <property type="project" value="TreeGrafter"/>
</dbReference>
<dbReference type="InterPro" id="IPR001005">
    <property type="entry name" value="SANT/Myb"/>
</dbReference>
<dbReference type="InterPro" id="IPR017930">
    <property type="entry name" value="Myb_dom"/>
</dbReference>
<dbReference type="PANTHER" id="PTHR45614">
    <property type="entry name" value="MYB PROTEIN-RELATED"/>
    <property type="match status" value="1"/>
</dbReference>
<protein>
    <recommendedName>
        <fullName evidence="6">Myb-like DNA-binding domain-containing protein</fullName>
    </recommendedName>
</protein>
<accession>A0A9P6KIW1</accession>
<comment type="caution">
    <text evidence="4">The sequence shown here is derived from an EMBL/GenBank/DDBJ whole genome shotgun (WGS) entry which is preliminary data.</text>
</comment>
<dbReference type="Gene3D" id="1.10.10.60">
    <property type="entry name" value="Homeodomain-like"/>
    <property type="match status" value="2"/>
</dbReference>